<reference evidence="2" key="1">
    <citation type="journal article" date="2019" name="Int. J. Syst. Evol. Microbiol.">
        <title>The Global Catalogue of Microorganisms (GCM) 10K type strain sequencing project: providing services to taxonomists for standard genome sequencing and annotation.</title>
        <authorList>
            <consortium name="The Broad Institute Genomics Platform"/>
            <consortium name="The Broad Institute Genome Sequencing Center for Infectious Disease"/>
            <person name="Wu L."/>
            <person name="Ma J."/>
        </authorList>
    </citation>
    <scope>NUCLEOTIDE SEQUENCE [LARGE SCALE GENOMIC DNA]</scope>
    <source>
        <strain evidence="2">CECT 7798</strain>
    </source>
</reference>
<proteinExistence type="predicted"/>
<protein>
    <submittedName>
        <fullName evidence="1">Uncharacterized protein</fullName>
    </submittedName>
</protein>
<keyword evidence="2" id="KW-1185">Reference proteome</keyword>
<gene>
    <name evidence="1" type="ORF">ACFONJ_13725</name>
</gene>
<accession>A0ABV7XXY4</accession>
<dbReference type="RefSeq" id="WP_290297979.1">
    <property type="nucleotide sequence ID" value="NZ_JAUFQR010000001.1"/>
</dbReference>
<dbReference type="EMBL" id="JBHRYO010000002">
    <property type="protein sequence ID" value="MFC3757034.1"/>
    <property type="molecule type" value="Genomic_DNA"/>
</dbReference>
<evidence type="ECO:0000313" key="2">
    <source>
        <dbReference type="Proteomes" id="UP001595735"/>
    </source>
</evidence>
<dbReference type="Proteomes" id="UP001595735">
    <property type="component" value="Unassembled WGS sequence"/>
</dbReference>
<organism evidence="1 2">
    <name type="scientific">Chryseobacterium tructae</name>
    <dbReference type="NCBI Taxonomy" id="1037380"/>
    <lineage>
        <taxon>Bacteria</taxon>
        <taxon>Pseudomonadati</taxon>
        <taxon>Bacteroidota</taxon>
        <taxon>Flavobacteriia</taxon>
        <taxon>Flavobacteriales</taxon>
        <taxon>Weeksellaceae</taxon>
        <taxon>Chryseobacterium group</taxon>
        <taxon>Chryseobacterium</taxon>
    </lineage>
</organism>
<name>A0ABV7XXY4_9FLAO</name>
<sequence>MSYIDFNYEKNSILVCKGDSRNRSKITESYSANQYNVFDHENKFNGIEILNFLSSTEQDGLRGELRFKELLEKNNIPYLYIGQGPFGIERSGILLEKTKSKRADYLVNIKDMGTILFDVKCRKKIAFHNNEDTFFSIYITELEALNNLQNSILMPVWLAYIERDQLNENPKFHFISISSLMKFWSGLFDYYPDENEFNEISVLRIPNELFTKIEDKIIFEVGYKNIDEKLLNDFAKLNIGLNRLLKDKIKEIIRNTTCFKTKVYDELQLMKINFCFPNEVIFHTQKMIDLRIIEYSPKKPLRLFGE</sequence>
<evidence type="ECO:0000313" key="1">
    <source>
        <dbReference type="EMBL" id="MFC3757034.1"/>
    </source>
</evidence>
<comment type="caution">
    <text evidence="1">The sequence shown here is derived from an EMBL/GenBank/DDBJ whole genome shotgun (WGS) entry which is preliminary data.</text>
</comment>